<dbReference type="Proteomes" id="UP000789920">
    <property type="component" value="Unassembled WGS sequence"/>
</dbReference>
<proteinExistence type="predicted"/>
<reference evidence="1" key="1">
    <citation type="submission" date="2021-06" db="EMBL/GenBank/DDBJ databases">
        <authorList>
            <person name="Kallberg Y."/>
            <person name="Tangrot J."/>
            <person name="Rosling A."/>
        </authorList>
    </citation>
    <scope>NUCLEOTIDE SEQUENCE</scope>
    <source>
        <strain evidence="1">MA461A</strain>
    </source>
</reference>
<keyword evidence="2" id="KW-1185">Reference proteome</keyword>
<dbReference type="EMBL" id="CAJVQC010048846">
    <property type="protein sequence ID" value="CAG8786806.1"/>
    <property type="molecule type" value="Genomic_DNA"/>
</dbReference>
<name>A0ACA9RD06_9GLOM</name>
<feature type="non-terminal residue" evidence="1">
    <location>
        <position position="127"/>
    </location>
</feature>
<protein>
    <submittedName>
        <fullName evidence="1">13606_t:CDS:1</fullName>
    </submittedName>
</protein>
<feature type="non-terminal residue" evidence="1">
    <location>
        <position position="1"/>
    </location>
</feature>
<organism evidence="1 2">
    <name type="scientific">Racocetra persica</name>
    <dbReference type="NCBI Taxonomy" id="160502"/>
    <lineage>
        <taxon>Eukaryota</taxon>
        <taxon>Fungi</taxon>
        <taxon>Fungi incertae sedis</taxon>
        <taxon>Mucoromycota</taxon>
        <taxon>Glomeromycotina</taxon>
        <taxon>Glomeromycetes</taxon>
        <taxon>Diversisporales</taxon>
        <taxon>Gigasporaceae</taxon>
        <taxon>Racocetra</taxon>
    </lineage>
</organism>
<sequence length="127" mass="14960">LKKKLHTCCFDPYLTVLMSEDIENVMVKLLEKWLKSKTPLSFVHIQKRQKETIAHVHFSTREEAGAFYYNMLGKKFEEPGDYNVKFTGASYYKFSNKGPITYLRPEETTQKQLLLVIERISKLEKHV</sequence>
<comment type="caution">
    <text evidence="1">The sequence shown here is derived from an EMBL/GenBank/DDBJ whole genome shotgun (WGS) entry which is preliminary data.</text>
</comment>
<evidence type="ECO:0000313" key="2">
    <source>
        <dbReference type="Proteomes" id="UP000789920"/>
    </source>
</evidence>
<gene>
    <name evidence="1" type="ORF">RPERSI_LOCUS18446</name>
</gene>
<evidence type="ECO:0000313" key="1">
    <source>
        <dbReference type="EMBL" id="CAG8786806.1"/>
    </source>
</evidence>
<accession>A0ACA9RD06</accession>